<dbReference type="EMBL" id="CP163439">
    <property type="protein sequence ID" value="XDQ35546.1"/>
    <property type="molecule type" value="Genomic_DNA"/>
</dbReference>
<dbReference type="InterPro" id="IPR001646">
    <property type="entry name" value="5peptide_repeat"/>
</dbReference>
<evidence type="ECO:0000313" key="2">
    <source>
        <dbReference type="EMBL" id="XDQ35546.1"/>
    </source>
</evidence>
<proteinExistence type="predicted"/>
<feature type="compositionally biased region" description="Low complexity" evidence="1">
    <location>
        <begin position="266"/>
        <end position="276"/>
    </location>
</feature>
<evidence type="ECO:0000256" key="1">
    <source>
        <dbReference type="SAM" id="MobiDB-lite"/>
    </source>
</evidence>
<feature type="region of interest" description="Disordered" evidence="1">
    <location>
        <begin position="242"/>
        <end position="283"/>
    </location>
</feature>
<reference evidence="2" key="1">
    <citation type="submission" date="2024-07" db="EMBL/GenBank/DDBJ databases">
        <authorList>
            <person name="Yu S.T."/>
        </authorList>
    </citation>
    <scope>NUCLEOTIDE SEQUENCE</scope>
    <source>
        <strain evidence="2">R28</strain>
    </source>
</reference>
<dbReference type="PANTHER" id="PTHR14136">
    <property type="entry name" value="BTB_POZ DOMAIN-CONTAINING PROTEIN KCTD9"/>
    <property type="match status" value="1"/>
</dbReference>
<protein>
    <submittedName>
        <fullName evidence="2">Pentapeptide repeat-containing protein</fullName>
    </submittedName>
</protein>
<dbReference type="Gene3D" id="2.160.20.80">
    <property type="entry name" value="E3 ubiquitin-protein ligase SopA"/>
    <property type="match status" value="1"/>
</dbReference>
<sequence length="283" mass="29602">MLPGVAAVATLAFTWVSVTQASEELTISEQGQIADRLDKAMERLDNGSANIRRGAIFSLQGIMEDSPRQQPAVLYTLSEYIRGHATKKSSTTGKAPDIQAALSVLGQRDPAHDGDRPIDLRGVRLTGVDLHRADLSGANLAGAVLSHGNLEGTKLSGADLHGATLTGTNLKGADLAGANLSKGVLNDAVLTEANLSQARLQSAQLKAADLEKADLRGATLHHTDLREADLLDVRLDGADLTRVRRPEGDLPTSTPTTPTPAPSPSLSPTTGSPRPTDLQNAAP</sequence>
<organism evidence="2">
    <name type="scientific">Streptomyces sp. R28</name>
    <dbReference type="NCBI Taxonomy" id="3238628"/>
    <lineage>
        <taxon>Bacteria</taxon>
        <taxon>Bacillati</taxon>
        <taxon>Actinomycetota</taxon>
        <taxon>Actinomycetes</taxon>
        <taxon>Kitasatosporales</taxon>
        <taxon>Streptomycetaceae</taxon>
        <taxon>Streptomyces</taxon>
    </lineage>
</organism>
<name>A0AB39PZP1_9ACTN</name>
<dbReference type="RefSeq" id="WP_369170087.1">
    <property type="nucleotide sequence ID" value="NZ_CP163439.1"/>
</dbReference>
<dbReference type="PANTHER" id="PTHR14136:SF17">
    <property type="entry name" value="BTB_POZ DOMAIN-CONTAINING PROTEIN KCTD9"/>
    <property type="match status" value="1"/>
</dbReference>
<gene>
    <name evidence="2" type="ORF">AB5J49_20625</name>
</gene>
<dbReference type="Pfam" id="PF00805">
    <property type="entry name" value="Pentapeptide"/>
    <property type="match status" value="2"/>
</dbReference>
<dbReference type="SUPFAM" id="SSF141571">
    <property type="entry name" value="Pentapeptide repeat-like"/>
    <property type="match status" value="1"/>
</dbReference>
<dbReference type="InterPro" id="IPR051082">
    <property type="entry name" value="Pentapeptide-BTB/POZ_domain"/>
</dbReference>
<accession>A0AB39PZP1</accession>
<dbReference type="AlphaFoldDB" id="A0AB39PZP1"/>